<reference evidence="2" key="1">
    <citation type="submission" date="2021-05" db="EMBL/GenBank/DDBJ databases">
        <authorList>
            <person name="Alioto T."/>
            <person name="Alioto T."/>
            <person name="Gomez Garrido J."/>
        </authorList>
    </citation>
    <scope>NUCLEOTIDE SEQUENCE</scope>
</reference>
<evidence type="ECO:0000256" key="1">
    <source>
        <dbReference type="SAM" id="MobiDB-lite"/>
    </source>
</evidence>
<feature type="region of interest" description="Disordered" evidence="1">
    <location>
        <begin position="1"/>
        <end position="88"/>
    </location>
</feature>
<accession>A0A8D8U373</accession>
<feature type="compositionally biased region" description="Low complexity" evidence="1">
    <location>
        <begin position="73"/>
        <end position="82"/>
    </location>
</feature>
<name>A0A8D8U373_9HEMI</name>
<organism evidence="2">
    <name type="scientific">Cacopsylla melanoneura</name>
    <dbReference type="NCBI Taxonomy" id="428564"/>
    <lineage>
        <taxon>Eukaryota</taxon>
        <taxon>Metazoa</taxon>
        <taxon>Ecdysozoa</taxon>
        <taxon>Arthropoda</taxon>
        <taxon>Hexapoda</taxon>
        <taxon>Insecta</taxon>
        <taxon>Pterygota</taxon>
        <taxon>Neoptera</taxon>
        <taxon>Paraneoptera</taxon>
        <taxon>Hemiptera</taxon>
        <taxon>Sternorrhyncha</taxon>
        <taxon>Psylloidea</taxon>
        <taxon>Psyllidae</taxon>
        <taxon>Psyllinae</taxon>
        <taxon>Cacopsylla</taxon>
    </lineage>
</organism>
<dbReference type="EMBL" id="HBUF01338742">
    <property type="protein sequence ID" value="CAG6698633.1"/>
    <property type="molecule type" value="Transcribed_RNA"/>
</dbReference>
<dbReference type="AlphaFoldDB" id="A0A8D8U373"/>
<dbReference type="EMBL" id="HBUF01257633">
    <property type="protein sequence ID" value="CAG6682009.1"/>
    <property type="molecule type" value="Transcribed_RNA"/>
</dbReference>
<sequence>MYRPSRTPRLARSSNRITLGDKLADTDGRRRRHPKATTTPPGRRPACAWFKNSVIGVAKPTDASNDEARPEPSSRSSRPADSVTTRVPLHRVSKETMRVVVFHRRRARDADR</sequence>
<protein>
    <submittedName>
        <fullName evidence="2">Uncharacterized protein</fullName>
    </submittedName>
</protein>
<evidence type="ECO:0000313" key="2">
    <source>
        <dbReference type="EMBL" id="CAG6698633.1"/>
    </source>
</evidence>
<proteinExistence type="predicted"/>
<dbReference type="EMBL" id="HBUF01257628">
    <property type="protein sequence ID" value="CAG6681986.1"/>
    <property type="molecule type" value="Transcribed_RNA"/>
</dbReference>